<gene>
    <name evidence="1" type="ORF">S01H1_39945</name>
</gene>
<evidence type="ECO:0000313" key="1">
    <source>
        <dbReference type="EMBL" id="GAG02108.1"/>
    </source>
</evidence>
<organism evidence="1">
    <name type="scientific">marine sediment metagenome</name>
    <dbReference type="NCBI Taxonomy" id="412755"/>
    <lineage>
        <taxon>unclassified sequences</taxon>
        <taxon>metagenomes</taxon>
        <taxon>ecological metagenomes</taxon>
    </lineage>
</organism>
<sequence length="69" mass="8208">MPIIQNRYLNEAFNLPGVVDYLGGLEDEKRLYDLRNLVATLIYHCVKPKEFNQFIVHIVKELKNTQRFK</sequence>
<dbReference type="AlphaFoldDB" id="X0UP86"/>
<protein>
    <submittedName>
        <fullName evidence="1">Uncharacterized protein</fullName>
    </submittedName>
</protein>
<dbReference type="EMBL" id="BARS01025258">
    <property type="protein sequence ID" value="GAG02108.1"/>
    <property type="molecule type" value="Genomic_DNA"/>
</dbReference>
<accession>X0UP86</accession>
<reference evidence="1" key="1">
    <citation type="journal article" date="2014" name="Front. Microbiol.">
        <title>High frequency of phylogenetically diverse reductive dehalogenase-homologous genes in deep subseafloor sedimentary metagenomes.</title>
        <authorList>
            <person name="Kawai M."/>
            <person name="Futagami T."/>
            <person name="Toyoda A."/>
            <person name="Takaki Y."/>
            <person name="Nishi S."/>
            <person name="Hori S."/>
            <person name="Arai W."/>
            <person name="Tsubouchi T."/>
            <person name="Morono Y."/>
            <person name="Uchiyama I."/>
            <person name="Ito T."/>
            <person name="Fujiyama A."/>
            <person name="Inagaki F."/>
            <person name="Takami H."/>
        </authorList>
    </citation>
    <scope>NUCLEOTIDE SEQUENCE</scope>
    <source>
        <strain evidence="1">Expedition CK06-06</strain>
    </source>
</reference>
<name>X0UP86_9ZZZZ</name>
<proteinExistence type="predicted"/>
<comment type="caution">
    <text evidence="1">The sequence shown here is derived from an EMBL/GenBank/DDBJ whole genome shotgun (WGS) entry which is preliminary data.</text>
</comment>